<dbReference type="PANTHER" id="PTHR34216">
    <property type="match status" value="1"/>
</dbReference>
<sequence>MRIRYDRFPGGKMKAITLSYDDGREDDRMLVAKMNDYGLKGAFHLNSGFFGKPGYINAEEVSTLYAGQEVSSHTAAHPHLDLIPPDRVVTEIMEDRNALEALTGYPVRGMSYPYGSWNEQVVSALPGLGIEYARTTNSTHTFAMPSDFLQWHPTCHHKQMLEFGQKFLFDTPRHARMAIFYVWGHSYEFDRDRNWNILEQFGELVGRHSDIWYATNSEIVAYMSALRQLRCSVSGHILHNPSAMSVWIEVEETAIEIRPGEIKNLNAC</sequence>
<evidence type="ECO:0000313" key="5">
    <source>
        <dbReference type="Proteomes" id="UP000270678"/>
    </source>
</evidence>
<dbReference type="Pfam" id="PF01522">
    <property type="entry name" value="Polysacc_deac_1"/>
    <property type="match status" value="1"/>
</dbReference>
<organism evidence="4 5">
    <name type="scientific">Paenibacillus lutimineralis</name>
    <dbReference type="NCBI Taxonomy" id="2707005"/>
    <lineage>
        <taxon>Bacteria</taxon>
        <taxon>Bacillati</taxon>
        <taxon>Bacillota</taxon>
        <taxon>Bacilli</taxon>
        <taxon>Bacillales</taxon>
        <taxon>Paenibacillaceae</taxon>
        <taxon>Paenibacillus</taxon>
    </lineage>
</organism>
<comment type="subcellular location">
    <subcellularLocation>
        <location evidence="1">Secreted</location>
    </subcellularLocation>
</comment>
<dbReference type="PROSITE" id="PS51677">
    <property type="entry name" value="NODB"/>
    <property type="match status" value="1"/>
</dbReference>
<dbReference type="InterPro" id="IPR011330">
    <property type="entry name" value="Glyco_hydro/deAcase_b/a-brl"/>
</dbReference>
<keyword evidence="2" id="KW-0732">Signal</keyword>
<dbReference type="SUPFAM" id="SSF88713">
    <property type="entry name" value="Glycoside hydrolase/deacetylase"/>
    <property type="match status" value="1"/>
</dbReference>
<dbReference type="GO" id="GO:0005576">
    <property type="term" value="C:extracellular region"/>
    <property type="evidence" value="ECO:0007669"/>
    <property type="project" value="UniProtKB-SubCell"/>
</dbReference>
<dbReference type="OrthoDB" id="43281at2"/>
<dbReference type="RefSeq" id="WP_127001794.1">
    <property type="nucleotide sequence ID" value="NZ_CP034346.1"/>
</dbReference>
<dbReference type="InterPro" id="IPR002509">
    <property type="entry name" value="NODB_dom"/>
</dbReference>
<evidence type="ECO:0000256" key="2">
    <source>
        <dbReference type="ARBA" id="ARBA00022729"/>
    </source>
</evidence>
<feature type="domain" description="NodB homology" evidence="3">
    <location>
        <begin position="14"/>
        <end position="239"/>
    </location>
</feature>
<keyword evidence="5" id="KW-1185">Reference proteome</keyword>
<dbReference type="EMBL" id="CP034346">
    <property type="protein sequence ID" value="AZS16816.1"/>
    <property type="molecule type" value="Genomic_DNA"/>
</dbReference>
<name>A0A3Q9IAV9_9BACL</name>
<proteinExistence type="predicted"/>
<accession>A0A3Q9IAV9</accession>
<dbReference type="Gene3D" id="3.20.20.370">
    <property type="entry name" value="Glycoside hydrolase/deacetylase"/>
    <property type="match status" value="1"/>
</dbReference>
<gene>
    <name evidence="4" type="ORF">EI981_21695</name>
</gene>
<reference evidence="5" key="1">
    <citation type="submission" date="2018-12" db="EMBL/GenBank/DDBJ databases">
        <title>Complete genome sequence of Paenibacillus sp. MBLB1234.</title>
        <authorList>
            <person name="Nam Y.-D."/>
            <person name="Kang J."/>
            <person name="Chung W.-H."/>
            <person name="Park Y.S."/>
        </authorList>
    </citation>
    <scope>NUCLEOTIDE SEQUENCE [LARGE SCALE GENOMIC DNA]</scope>
    <source>
        <strain evidence="5">MBLB1234</strain>
    </source>
</reference>
<dbReference type="InterPro" id="IPR051398">
    <property type="entry name" value="Polysacch_Deacetylase"/>
</dbReference>
<evidence type="ECO:0000256" key="1">
    <source>
        <dbReference type="ARBA" id="ARBA00004613"/>
    </source>
</evidence>
<protein>
    <submittedName>
        <fullName evidence="4">Polysaccharide deacetylase</fullName>
    </submittedName>
</protein>
<evidence type="ECO:0000313" key="4">
    <source>
        <dbReference type="EMBL" id="AZS16816.1"/>
    </source>
</evidence>
<dbReference type="PANTHER" id="PTHR34216:SF3">
    <property type="entry name" value="POLY-BETA-1,6-N-ACETYL-D-GLUCOSAMINE N-DEACETYLASE"/>
    <property type="match status" value="1"/>
</dbReference>
<dbReference type="GO" id="GO:0016810">
    <property type="term" value="F:hydrolase activity, acting on carbon-nitrogen (but not peptide) bonds"/>
    <property type="evidence" value="ECO:0007669"/>
    <property type="project" value="InterPro"/>
</dbReference>
<dbReference type="CDD" id="cd10967">
    <property type="entry name" value="CE4_GLA_like_6s"/>
    <property type="match status" value="1"/>
</dbReference>
<dbReference type="GO" id="GO:0005975">
    <property type="term" value="P:carbohydrate metabolic process"/>
    <property type="evidence" value="ECO:0007669"/>
    <property type="project" value="InterPro"/>
</dbReference>
<dbReference type="Proteomes" id="UP000270678">
    <property type="component" value="Chromosome"/>
</dbReference>
<dbReference type="AlphaFoldDB" id="A0A3Q9IAV9"/>
<evidence type="ECO:0000259" key="3">
    <source>
        <dbReference type="PROSITE" id="PS51677"/>
    </source>
</evidence>
<dbReference type="KEGG" id="plut:EI981_21695"/>